<dbReference type="InterPro" id="IPR003347">
    <property type="entry name" value="JmjC_dom"/>
</dbReference>
<gene>
    <name evidence="2" type="ORF">B2J93_4198</name>
</gene>
<comment type="caution">
    <text evidence="2">The sequence shown here is derived from an EMBL/GenBank/DDBJ whole genome shotgun (WGS) entry which is preliminary data.</text>
</comment>
<sequence>MMIKLLEFTRSSRHFKRFYSSHNAYVPIQSITGPLESVGLEEFRAKAFLPEKPLVITAPFAQGASHSIPAASKWFAHESISNGSQISHTSRRVLSQSYFSDFASTILPYELTTPVDISKTPLSADSYEHLPMLKHFLRNSGGKTFHRFSAPLSLFLQASSALCPCPPSLYIAQAQLFDLPSALQADLPTPYLVIHAGKGDVYDANIWMGIPPTYTPLHKDPNPNLFVQLASQKRVRLFRKSIGDAIFRDVRERMGQAGLSDAIRGNEMMEGLESIYTKEAVWSEDINGRILGGEGLEAVVGPGDALFIPKGWWHSFMSVGSDVTASVNWWFR</sequence>
<protein>
    <recommendedName>
        <fullName evidence="1">JmjC domain-containing protein</fullName>
    </recommendedName>
</protein>
<evidence type="ECO:0000313" key="3">
    <source>
        <dbReference type="Proteomes" id="UP000242519"/>
    </source>
</evidence>
<accession>A0A218ZAT2</accession>
<keyword evidence="3" id="KW-1185">Reference proteome</keyword>
<proteinExistence type="predicted"/>
<dbReference type="InParanoid" id="A0A218ZAT2"/>
<dbReference type="PROSITE" id="PS51184">
    <property type="entry name" value="JMJC"/>
    <property type="match status" value="1"/>
</dbReference>
<dbReference type="Gene3D" id="2.60.120.650">
    <property type="entry name" value="Cupin"/>
    <property type="match status" value="1"/>
</dbReference>
<name>A0A218ZAT2_9HELO</name>
<dbReference type="OrthoDB" id="263283at2759"/>
<dbReference type="SUPFAM" id="SSF51197">
    <property type="entry name" value="Clavaminate synthase-like"/>
    <property type="match status" value="1"/>
</dbReference>
<dbReference type="Proteomes" id="UP000242519">
    <property type="component" value="Unassembled WGS sequence"/>
</dbReference>
<evidence type="ECO:0000259" key="1">
    <source>
        <dbReference type="PROSITE" id="PS51184"/>
    </source>
</evidence>
<evidence type="ECO:0000313" key="2">
    <source>
        <dbReference type="EMBL" id="OWP04872.1"/>
    </source>
</evidence>
<feature type="domain" description="JmjC" evidence="1">
    <location>
        <begin position="168"/>
        <end position="332"/>
    </location>
</feature>
<dbReference type="PANTHER" id="PTHR12461">
    <property type="entry name" value="HYPOXIA-INDUCIBLE FACTOR 1 ALPHA INHIBITOR-RELATED"/>
    <property type="match status" value="1"/>
</dbReference>
<dbReference type="EMBL" id="MZNU01000091">
    <property type="protein sequence ID" value="OWP04872.1"/>
    <property type="molecule type" value="Genomic_DNA"/>
</dbReference>
<dbReference type="Pfam" id="PF13621">
    <property type="entry name" value="Cupin_8"/>
    <property type="match status" value="1"/>
</dbReference>
<reference evidence="2 3" key="1">
    <citation type="submission" date="2017-04" db="EMBL/GenBank/DDBJ databases">
        <title>Draft genome sequence of Marssonina coronaria NL1: causal agent of apple blotch.</title>
        <authorList>
            <person name="Cheng Q."/>
        </authorList>
    </citation>
    <scope>NUCLEOTIDE SEQUENCE [LARGE SCALE GENOMIC DNA]</scope>
    <source>
        <strain evidence="2 3">NL1</strain>
    </source>
</reference>
<dbReference type="PANTHER" id="PTHR12461:SF105">
    <property type="entry name" value="HYPOXIA-INDUCIBLE FACTOR 1-ALPHA INHIBITOR"/>
    <property type="match status" value="1"/>
</dbReference>
<dbReference type="AlphaFoldDB" id="A0A218ZAT2"/>
<dbReference type="InterPro" id="IPR041667">
    <property type="entry name" value="Cupin_8"/>
</dbReference>
<organism evidence="2 3">
    <name type="scientific">Diplocarpon coronariae</name>
    <dbReference type="NCBI Taxonomy" id="2795749"/>
    <lineage>
        <taxon>Eukaryota</taxon>
        <taxon>Fungi</taxon>
        <taxon>Dikarya</taxon>
        <taxon>Ascomycota</taxon>
        <taxon>Pezizomycotina</taxon>
        <taxon>Leotiomycetes</taxon>
        <taxon>Helotiales</taxon>
        <taxon>Drepanopezizaceae</taxon>
        <taxon>Diplocarpon</taxon>
    </lineage>
</organism>